<organism evidence="1 2">
    <name type="scientific">Thelephora ganbajun</name>
    <name type="common">Ganba fungus</name>
    <dbReference type="NCBI Taxonomy" id="370292"/>
    <lineage>
        <taxon>Eukaryota</taxon>
        <taxon>Fungi</taxon>
        <taxon>Dikarya</taxon>
        <taxon>Basidiomycota</taxon>
        <taxon>Agaricomycotina</taxon>
        <taxon>Agaricomycetes</taxon>
        <taxon>Thelephorales</taxon>
        <taxon>Thelephoraceae</taxon>
        <taxon>Thelephora</taxon>
    </lineage>
</organism>
<reference evidence="1" key="2">
    <citation type="journal article" date="2020" name="Nat. Commun.">
        <title>Large-scale genome sequencing of mycorrhizal fungi provides insights into the early evolution of symbiotic traits.</title>
        <authorList>
            <person name="Miyauchi S."/>
            <person name="Kiss E."/>
            <person name="Kuo A."/>
            <person name="Drula E."/>
            <person name="Kohler A."/>
            <person name="Sanchez-Garcia M."/>
            <person name="Morin E."/>
            <person name="Andreopoulos B."/>
            <person name="Barry K.W."/>
            <person name="Bonito G."/>
            <person name="Buee M."/>
            <person name="Carver A."/>
            <person name="Chen C."/>
            <person name="Cichocki N."/>
            <person name="Clum A."/>
            <person name="Culley D."/>
            <person name="Crous P.W."/>
            <person name="Fauchery L."/>
            <person name="Girlanda M."/>
            <person name="Hayes R.D."/>
            <person name="Keri Z."/>
            <person name="LaButti K."/>
            <person name="Lipzen A."/>
            <person name="Lombard V."/>
            <person name="Magnuson J."/>
            <person name="Maillard F."/>
            <person name="Murat C."/>
            <person name="Nolan M."/>
            <person name="Ohm R.A."/>
            <person name="Pangilinan J."/>
            <person name="Pereira M.F."/>
            <person name="Perotto S."/>
            <person name="Peter M."/>
            <person name="Pfister S."/>
            <person name="Riley R."/>
            <person name="Sitrit Y."/>
            <person name="Stielow J.B."/>
            <person name="Szollosi G."/>
            <person name="Zifcakova L."/>
            <person name="Stursova M."/>
            <person name="Spatafora J.W."/>
            <person name="Tedersoo L."/>
            <person name="Vaario L.M."/>
            <person name="Yamada A."/>
            <person name="Yan M."/>
            <person name="Wang P."/>
            <person name="Xu J."/>
            <person name="Bruns T."/>
            <person name="Baldrian P."/>
            <person name="Vilgalys R."/>
            <person name="Dunand C."/>
            <person name="Henrissat B."/>
            <person name="Grigoriev I.V."/>
            <person name="Hibbett D."/>
            <person name="Nagy L.G."/>
            <person name="Martin F.M."/>
        </authorList>
    </citation>
    <scope>NUCLEOTIDE SEQUENCE</scope>
    <source>
        <strain evidence="1">P2</strain>
    </source>
</reference>
<accession>A0ACB6ZHI6</accession>
<evidence type="ECO:0000313" key="1">
    <source>
        <dbReference type="EMBL" id="KAF9648881.1"/>
    </source>
</evidence>
<gene>
    <name evidence="1" type="ORF">BDM02DRAFT_3186751</name>
</gene>
<dbReference type="EMBL" id="MU118006">
    <property type="protein sequence ID" value="KAF9648881.1"/>
    <property type="molecule type" value="Genomic_DNA"/>
</dbReference>
<evidence type="ECO:0000313" key="2">
    <source>
        <dbReference type="Proteomes" id="UP000886501"/>
    </source>
</evidence>
<protein>
    <submittedName>
        <fullName evidence="1">Uncharacterized protein</fullName>
    </submittedName>
</protein>
<proteinExistence type="predicted"/>
<name>A0ACB6ZHI6_THEGA</name>
<comment type="caution">
    <text evidence="1">The sequence shown here is derived from an EMBL/GenBank/DDBJ whole genome shotgun (WGS) entry which is preliminary data.</text>
</comment>
<sequence>MSSPRSHTQTPPVNQDDEGDICPICESECTCDNNRLSIAPQKHGLLPSLKVKVAASSSSNPKPSGSNKQIRPRPSVSTSANAHLPQTGQFSVSDPRLKSHLLDPTIPKRRGRPPKVVVAARAALVAAASAANSSPERVAGPSTLPQRPKAKFLKNIAKPCPKSKFRGSNTIKASLSQRKRKVDGSYHPKGFVRRRPLVEDHDDSDGEDEENNFLLEDDDDVEPSAPLDLPTFISASSSSSESSSLSSLSSSEDSGLEDMEMELEEEQNIKESEDEKERKARKDKARVRRELLGENDPRQNGRSHHTNNRWDIKPRKRSVSASDGEADVDMDAESGDTTESEDEDQDAVVADDEDELDAIEMDRDGRRKLGVSFAGVVTGWSDGEDSNYDADLFFANLDSSESDSGSNAATEMSSMDADGEDGDQDSGDEIAEAMTLAAAAGLYDGWEGPIVFAARDVDVEMDLSPSLKPSRRRRMSSSILTTDDEQVGQKPTNPTACGSENHLEEDDEICLAESDGETTEEELIGADGLPNARAMMLFKWPISVGAVDPMNTLTPGRRRNGSAPRRSTPQHEPEDLDDGSDKSLDGIKTPNYKKAGVLRTPRGPVAGTFQLTPQGMEPTNTAVITGHQPALPSPYPRSRRLFSSVERIGHRSIRDRSLSVSGQSSVQTEASSVPGQSTDLDIFTTESMDLDDVLEAAFLVSDSSTSDGELSSHAERVDDRTDVGEMSSRSHVEDLRRWERIPMTAFRRTRESQGSISNDDGTPWSAKSGDGTDFYTVAMMNSNLQHLLSSPTPAPSQKQPIGRAGLATLSSPISHGGSGSGGRGVRNSRMLTRDHRSEKERKEDKKTLRKMAHTKPSLGRPFISNHQAHLHHRHQHHPNTKSRASGSMQRTNFFNSPPTLGNP</sequence>
<keyword evidence="2" id="KW-1185">Reference proteome</keyword>
<reference evidence="1" key="1">
    <citation type="submission" date="2019-10" db="EMBL/GenBank/DDBJ databases">
        <authorList>
            <consortium name="DOE Joint Genome Institute"/>
            <person name="Kuo A."/>
            <person name="Miyauchi S."/>
            <person name="Kiss E."/>
            <person name="Drula E."/>
            <person name="Kohler A."/>
            <person name="Sanchez-Garcia M."/>
            <person name="Andreopoulos B."/>
            <person name="Barry K.W."/>
            <person name="Bonito G."/>
            <person name="Buee M."/>
            <person name="Carver A."/>
            <person name="Chen C."/>
            <person name="Cichocki N."/>
            <person name="Clum A."/>
            <person name="Culley D."/>
            <person name="Crous P.W."/>
            <person name="Fauchery L."/>
            <person name="Girlanda M."/>
            <person name="Hayes R."/>
            <person name="Keri Z."/>
            <person name="Labutti K."/>
            <person name="Lipzen A."/>
            <person name="Lombard V."/>
            <person name="Magnuson J."/>
            <person name="Maillard F."/>
            <person name="Morin E."/>
            <person name="Murat C."/>
            <person name="Nolan M."/>
            <person name="Ohm R."/>
            <person name="Pangilinan J."/>
            <person name="Pereira M."/>
            <person name="Perotto S."/>
            <person name="Peter M."/>
            <person name="Riley R."/>
            <person name="Sitrit Y."/>
            <person name="Stielow B."/>
            <person name="Szollosi G."/>
            <person name="Zifcakova L."/>
            <person name="Stursova M."/>
            <person name="Spatafora J.W."/>
            <person name="Tedersoo L."/>
            <person name="Vaario L.-M."/>
            <person name="Yamada A."/>
            <person name="Yan M."/>
            <person name="Wang P."/>
            <person name="Xu J."/>
            <person name="Bruns T."/>
            <person name="Baldrian P."/>
            <person name="Vilgalys R."/>
            <person name="Henrissat B."/>
            <person name="Grigoriev I.V."/>
            <person name="Hibbett D."/>
            <person name="Nagy L.G."/>
            <person name="Martin F.M."/>
        </authorList>
    </citation>
    <scope>NUCLEOTIDE SEQUENCE</scope>
    <source>
        <strain evidence="1">P2</strain>
    </source>
</reference>
<dbReference type="Proteomes" id="UP000886501">
    <property type="component" value="Unassembled WGS sequence"/>
</dbReference>